<evidence type="ECO:0000256" key="4">
    <source>
        <dbReference type="ARBA" id="ARBA00023180"/>
    </source>
</evidence>
<proteinExistence type="predicted"/>
<keyword evidence="4" id="KW-0325">Glycoprotein</keyword>
<dbReference type="Gene3D" id="2.60.40.1460">
    <property type="entry name" value="Integrin domains. Chain A, domain 2"/>
    <property type="match status" value="1"/>
</dbReference>
<dbReference type="Proteomes" id="UP000589485">
    <property type="component" value="Unassembled WGS sequence"/>
</dbReference>
<dbReference type="Pfam" id="PF08441">
    <property type="entry name" value="Integrin_A_Ig_1"/>
    <property type="match status" value="1"/>
</dbReference>
<evidence type="ECO:0000313" key="7">
    <source>
        <dbReference type="EMBL" id="NXA16581.1"/>
    </source>
</evidence>
<dbReference type="InterPro" id="IPR013649">
    <property type="entry name" value="Integrin_alpha_Ig-like_1"/>
</dbReference>
<keyword evidence="3" id="KW-0472">Membrane</keyword>
<evidence type="ECO:0000256" key="1">
    <source>
        <dbReference type="ARBA" id="ARBA00004479"/>
    </source>
</evidence>
<dbReference type="AlphaFoldDB" id="A0A7K7TKX7"/>
<comment type="subcellular location">
    <subcellularLocation>
        <location evidence="1">Membrane</location>
        <topology evidence="1">Single-pass type I membrane protein</topology>
    </subcellularLocation>
</comment>
<dbReference type="OrthoDB" id="9393049at2759"/>
<evidence type="ECO:0000256" key="3">
    <source>
        <dbReference type="ARBA" id="ARBA00023136"/>
    </source>
</evidence>
<evidence type="ECO:0000313" key="8">
    <source>
        <dbReference type="Proteomes" id="UP000589485"/>
    </source>
</evidence>
<keyword evidence="8" id="KW-1185">Reference proteome</keyword>
<evidence type="ECO:0000259" key="6">
    <source>
        <dbReference type="Pfam" id="PF08441"/>
    </source>
</evidence>
<dbReference type="SUPFAM" id="SSF69179">
    <property type="entry name" value="Integrin domains"/>
    <property type="match status" value="1"/>
</dbReference>
<accession>A0A7K7TKX7</accession>
<sequence length="108" mass="11726">PAPPPRSRPCVPELEFVLDADTERRRRGQAPRAAFLGRGAADPEHQISGILELPRQRERGCVTATFQLHDGIRDKLRPIVVTLAYGIRGPGGPRRGRGAALPPLPPAL</sequence>
<dbReference type="GO" id="GO:0007229">
    <property type="term" value="P:integrin-mediated signaling pathway"/>
    <property type="evidence" value="ECO:0007669"/>
    <property type="project" value="UniProtKB-KW"/>
</dbReference>
<feature type="domain" description="Integrin alpha first immunoglubulin-like" evidence="6">
    <location>
        <begin position="13"/>
        <end position="108"/>
    </location>
</feature>
<comment type="caution">
    <text evidence="7">The sequence shown here is derived from an EMBL/GenBank/DDBJ whole genome shotgun (WGS) entry which is preliminary data.</text>
</comment>
<keyword evidence="2" id="KW-0401">Integrin</keyword>
<organism evidence="7 8">
    <name type="scientific">Sapayoa aenigma</name>
    <name type="common">broad-billed sapayoa</name>
    <dbReference type="NCBI Taxonomy" id="239371"/>
    <lineage>
        <taxon>Eukaryota</taxon>
        <taxon>Metazoa</taxon>
        <taxon>Chordata</taxon>
        <taxon>Craniata</taxon>
        <taxon>Vertebrata</taxon>
        <taxon>Euteleostomi</taxon>
        <taxon>Archelosauria</taxon>
        <taxon>Archosauria</taxon>
        <taxon>Dinosauria</taxon>
        <taxon>Saurischia</taxon>
        <taxon>Theropoda</taxon>
        <taxon>Coelurosauria</taxon>
        <taxon>Aves</taxon>
        <taxon>Neognathae</taxon>
        <taxon>Neoaves</taxon>
        <taxon>Telluraves</taxon>
        <taxon>Australaves</taxon>
        <taxon>Passeriformes</taxon>
        <taxon>Tyrannidae</taxon>
        <taxon>Sapayoa</taxon>
    </lineage>
</organism>
<gene>
    <name evidence="7" type="primary">Itga7_1</name>
    <name evidence="7" type="ORF">SAPAEN_R15028</name>
</gene>
<dbReference type="InterPro" id="IPR032695">
    <property type="entry name" value="Integrin_dom_sf"/>
</dbReference>
<evidence type="ECO:0000256" key="5">
    <source>
        <dbReference type="SAM" id="MobiDB-lite"/>
    </source>
</evidence>
<evidence type="ECO:0000256" key="2">
    <source>
        <dbReference type="ARBA" id="ARBA00023037"/>
    </source>
</evidence>
<name>A0A7K7TKX7_9TYRA</name>
<feature type="non-terminal residue" evidence="7">
    <location>
        <position position="108"/>
    </location>
</feature>
<reference evidence="7 8" key="1">
    <citation type="submission" date="2019-09" db="EMBL/GenBank/DDBJ databases">
        <title>Bird 10,000 Genomes (B10K) Project - Family phase.</title>
        <authorList>
            <person name="Zhang G."/>
        </authorList>
    </citation>
    <scope>NUCLEOTIDE SEQUENCE [LARGE SCALE GENOMIC DNA]</scope>
    <source>
        <strain evidence="7">B10K-DU-030-41</strain>
        <tissue evidence="7">Muscle</tissue>
    </source>
</reference>
<feature type="non-terminal residue" evidence="7">
    <location>
        <position position="1"/>
    </location>
</feature>
<feature type="region of interest" description="Disordered" evidence="5">
    <location>
        <begin position="88"/>
        <end position="108"/>
    </location>
</feature>
<dbReference type="EMBL" id="VZSY01005840">
    <property type="protein sequence ID" value="NXA16581.1"/>
    <property type="molecule type" value="Genomic_DNA"/>
</dbReference>
<protein>
    <submittedName>
        <fullName evidence="7">ITA7 protein</fullName>
    </submittedName>
</protein>
<dbReference type="GO" id="GO:0016020">
    <property type="term" value="C:membrane"/>
    <property type="evidence" value="ECO:0007669"/>
    <property type="project" value="UniProtKB-SubCell"/>
</dbReference>